<dbReference type="InterPro" id="IPR047043">
    <property type="entry name" value="BipA_III"/>
</dbReference>
<dbReference type="InterPro" id="IPR035647">
    <property type="entry name" value="EFG_III/V"/>
</dbReference>
<dbReference type="InterPro" id="IPR003732">
    <property type="entry name" value="Daa-tRNA_deacyls_DTD"/>
</dbReference>
<dbReference type="SUPFAM" id="SSF50447">
    <property type="entry name" value="Translation proteins"/>
    <property type="match status" value="1"/>
</dbReference>
<evidence type="ECO:0000313" key="7">
    <source>
        <dbReference type="EMBL" id="CAE7459300.1"/>
    </source>
</evidence>
<dbReference type="Pfam" id="PF00679">
    <property type="entry name" value="EFG_C"/>
    <property type="match status" value="1"/>
</dbReference>
<dbReference type="InterPro" id="IPR031157">
    <property type="entry name" value="G_TR_CS"/>
</dbReference>
<dbReference type="Gene3D" id="2.40.50.250">
    <property type="entry name" value="bipa protein"/>
    <property type="match status" value="1"/>
</dbReference>
<dbReference type="GO" id="GO:0003924">
    <property type="term" value="F:GTPase activity"/>
    <property type="evidence" value="ECO:0007669"/>
    <property type="project" value="InterPro"/>
</dbReference>
<dbReference type="GO" id="GO:0010467">
    <property type="term" value="P:gene expression"/>
    <property type="evidence" value="ECO:0007669"/>
    <property type="project" value="UniProtKB-ARBA"/>
</dbReference>
<dbReference type="HAMAP" id="MF_00518">
    <property type="entry name" value="Deacylase_Dtd"/>
    <property type="match status" value="1"/>
</dbReference>
<keyword evidence="5" id="KW-0378">Hydrolase</keyword>
<evidence type="ECO:0000256" key="1">
    <source>
        <dbReference type="ARBA" id="ARBA00009673"/>
    </source>
</evidence>
<dbReference type="InterPro" id="IPR009000">
    <property type="entry name" value="Transl_B-barrel_sf"/>
</dbReference>
<dbReference type="InterPro" id="IPR000640">
    <property type="entry name" value="EFG_V-like"/>
</dbReference>
<dbReference type="GO" id="GO:0005525">
    <property type="term" value="F:GTP binding"/>
    <property type="evidence" value="ECO:0007669"/>
    <property type="project" value="InterPro"/>
</dbReference>
<dbReference type="InterPro" id="IPR000795">
    <property type="entry name" value="T_Tr_GTP-bd_dom"/>
</dbReference>
<dbReference type="EMBL" id="CAJNIZ010022223">
    <property type="protein sequence ID" value="CAE7459300.1"/>
    <property type="molecule type" value="Genomic_DNA"/>
</dbReference>
<evidence type="ECO:0000259" key="6">
    <source>
        <dbReference type="PROSITE" id="PS51722"/>
    </source>
</evidence>
<dbReference type="PANTHER" id="PTHR42908">
    <property type="entry name" value="TRANSLATION ELONGATION FACTOR-RELATED"/>
    <property type="match status" value="1"/>
</dbReference>
<dbReference type="NCBIfam" id="TIGR00256">
    <property type="entry name" value="D-aminoacyl-tRNA deacylase"/>
    <property type="match status" value="1"/>
</dbReference>
<dbReference type="GO" id="GO:0042254">
    <property type="term" value="P:ribosome biogenesis"/>
    <property type="evidence" value="ECO:0007669"/>
    <property type="project" value="UniProtKB-ARBA"/>
</dbReference>
<dbReference type="InterPro" id="IPR006298">
    <property type="entry name" value="BipA"/>
</dbReference>
<comment type="subcellular location">
    <subcellularLocation>
        <location evidence="5">Cytoplasm</location>
    </subcellularLocation>
</comment>
<dbReference type="CDD" id="cd03710">
    <property type="entry name" value="BipA_TypA_C"/>
    <property type="match status" value="1"/>
</dbReference>
<dbReference type="InterPro" id="IPR042116">
    <property type="entry name" value="TypA/BipA_C"/>
</dbReference>
<dbReference type="InterPro" id="IPR027417">
    <property type="entry name" value="P-loop_NTPase"/>
</dbReference>
<keyword evidence="8" id="KW-1185">Reference proteome</keyword>
<dbReference type="FunFam" id="3.30.70.240:FF:000002">
    <property type="entry name" value="GTP-binding protein TypA"/>
    <property type="match status" value="1"/>
</dbReference>
<evidence type="ECO:0000313" key="8">
    <source>
        <dbReference type="Proteomes" id="UP000649617"/>
    </source>
</evidence>
<dbReference type="CDD" id="cd03691">
    <property type="entry name" value="BipA_TypA_II"/>
    <property type="match status" value="1"/>
</dbReference>
<dbReference type="SUPFAM" id="SSF52540">
    <property type="entry name" value="P-loop containing nucleoside triphosphate hydrolases"/>
    <property type="match status" value="1"/>
</dbReference>
<dbReference type="Pfam" id="PF02580">
    <property type="entry name" value="Tyr_Deacylase"/>
    <property type="match status" value="1"/>
</dbReference>
<dbReference type="PROSITE" id="PS51722">
    <property type="entry name" value="G_TR_2"/>
    <property type="match status" value="1"/>
</dbReference>
<evidence type="ECO:0000256" key="3">
    <source>
        <dbReference type="ARBA" id="ARBA00047676"/>
    </source>
</evidence>
<dbReference type="SUPFAM" id="SSF54980">
    <property type="entry name" value="EF-G C-terminal domain-like"/>
    <property type="match status" value="2"/>
</dbReference>
<sequence>MDSNDLEKERGITILSKNTSIDYNGTRINIVDTPGHADFGGEVERILSMVDAVLLLVDAVDGPMPQTRFVTQKAFGFGLKPIVVVNKIDRPGAEPYRVMDEVFDLFDSLGGTEEQLDFSVIYASALQGIAGTELDQMATDMAPLLDLIVSEVPPPDVDSEGGLQMQITSLGYSTYEGVMGVGRVTRGSLRRNHPVVVVDREGKQRKGKIMTVYGYSGLERVEQETATAGDIVCITGIAGIGISDTICDPDNVEALPALTVDEPTLSMLFCVNNSPLAGKEGKFLTSRQIRERLFTEASHNVALNVEETADPDRFRVSGRGELHLSVLIETMRREGYELAVSRPQVIFKEENGEILEPYETLSLDIEEQHQGKVMEALGDRRGELQEMMPDGQGRVRLQFRIPTRGIMGYRPVFLSQTSGTGIMSFASAGFGPRLNDVVGQRSNGVLISNAAGKAVGFALFNLQNRGRMMVKPNDVVYEGMVVGLHNRNNDLTVNPLKEKKLTNVRASGTDEAIALAAPITLTLEQALEFIDDDELVEVTPSGIRVRKALLQRVSSASVEVGGSQIARIQSGLLVFLGVAAGDNHEQVVWLADKVVGLRIFPGAGADAAKPMNRSVVDVSGEILVVSQFTLAADTSRGRRPGFSTAAAPDVAEPLYEAFVTELRRTVAVQTGKFGADMQVTLVNDGPVTFMLER</sequence>
<dbReference type="NCBIfam" id="TIGR00231">
    <property type="entry name" value="small_GTP"/>
    <property type="match status" value="1"/>
</dbReference>
<comment type="similarity">
    <text evidence="1 5">Belongs to the DTD family.</text>
</comment>
<protein>
    <recommendedName>
        <fullName evidence="2 5">D-aminoacyl-tRNA deacylase</fullName>
        <ecNumber evidence="2 5">3.1.1.96</ecNumber>
    </recommendedName>
</protein>
<dbReference type="GO" id="GO:0005829">
    <property type="term" value="C:cytosol"/>
    <property type="evidence" value="ECO:0007669"/>
    <property type="project" value="TreeGrafter"/>
</dbReference>
<dbReference type="GO" id="GO:0009409">
    <property type="term" value="P:response to cold"/>
    <property type="evidence" value="ECO:0007669"/>
    <property type="project" value="UniProtKB-ARBA"/>
</dbReference>
<keyword evidence="5" id="KW-0694">RNA-binding</keyword>
<name>A0A812RZC0_SYMPI</name>
<dbReference type="FunFam" id="2.40.50.250:FF:000001">
    <property type="entry name" value="GTP-binding protein TypA"/>
    <property type="match status" value="1"/>
</dbReference>
<keyword evidence="5" id="KW-0963">Cytoplasm</keyword>
<dbReference type="InterPro" id="IPR023509">
    <property type="entry name" value="DTD-like_sf"/>
</dbReference>
<dbReference type="Gene3D" id="2.40.30.10">
    <property type="entry name" value="Translation factors"/>
    <property type="match status" value="1"/>
</dbReference>
<comment type="caution">
    <text evidence="7">The sequence shown here is derived from an EMBL/GenBank/DDBJ whole genome shotgun (WGS) entry which is preliminary data.</text>
</comment>
<dbReference type="Gene3D" id="3.30.70.240">
    <property type="match status" value="1"/>
</dbReference>
<dbReference type="Proteomes" id="UP000649617">
    <property type="component" value="Unassembled WGS sequence"/>
</dbReference>
<dbReference type="GO" id="GO:1990904">
    <property type="term" value="C:ribonucleoprotein complex"/>
    <property type="evidence" value="ECO:0007669"/>
    <property type="project" value="TreeGrafter"/>
</dbReference>
<dbReference type="CDD" id="cd16263">
    <property type="entry name" value="BipA_III"/>
    <property type="match status" value="1"/>
</dbReference>
<dbReference type="InterPro" id="IPR005225">
    <property type="entry name" value="Small_GTP-bd"/>
</dbReference>
<feature type="domain" description="Tr-type G" evidence="6">
    <location>
        <begin position="1"/>
        <end position="156"/>
    </location>
</feature>
<dbReference type="GO" id="GO:0051499">
    <property type="term" value="F:D-aminoacyl-tRNA deacylase activity"/>
    <property type="evidence" value="ECO:0007669"/>
    <property type="project" value="UniProtKB-EC"/>
</dbReference>
<dbReference type="GO" id="GO:0000049">
    <property type="term" value="F:tRNA binding"/>
    <property type="evidence" value="ECO:0007669"/>
    <property type="project" value="UniProtKB-KW"/>
</dbReference>
<keyword evidence="5" id="KW-0820">tRNA-binding</keyword>
<dbReference type="FunFam" id="2.40.30.10:FF:000016">
    <property type="entry name" value="GTP-binding protein TypA"/>
    <property type="match status" value="1"/>
</dbReference>
<gene>
    <name evidence="7" type="primary">bipA</name>
    <name evidence="7" type="ORF">SPIL2461_LOCUS11392</name>
</gene>
<dbReference type="FunFam" id="3.50.80.10:FF:000001">
    <property type="entry name" value="D-aminoacyl-tRNA deacylase"/>
    <property type="match status" value="1"/>
</dbReference>
<evidence type="ECO:0000256" key="2">
    <source>
        <dbReference type="ARBA" id="ARBA00013056"/>
    </source>
</evidence>
<dbReference type="OrthoDB" id="364892at2759"/>
<dbReference type="Gene3D" id="3.30.70.870">
    <property type="entry name" value="Elongation Factor G (Translational Gtpase), domain 3"/>
    <property type="match status" value="1"/>
</dbReference>
<dbReference type="Pfam" id="PF00009">
    <property type="entry name" value="GTP_EFTU"/>
    <property type="match status" value="1"/>
</dbReference>
<reference evidence="7" key="1">
    <citation type="submission" date="2021-02" db="EMBL/GenBank/DDBJ databases">
        <authorList>
            <person name="Dougan E. K."/>
            <person name="Rhodes N."/>
            <person name="Thang M."/>
            <person name="Chan C."/>
        </authorList>
    </citation>
    <scope>NUCLEOTIDE SEQUENCE</scope>
</reference>
<dbReference type="PANTHER" id="PTHR42908:SF8">
    <property type="entry name" value="TR-TYPE G DOMAIN-CONTAINING PROTEIN"/>
    <property type="match status" value="1"/>
</dbReference>
<evidence type="ECO:0000256" key="4">
    <source>
        <dbReference type="ARBA" id="ARBA00048018"/>
    </source>
</evidence>
<dbReference type="Gene3D" id="3.50.80.10">
    <property type="entry name" value="D-tyrosyl-tRNA(Tyr) deacylase"/>
    <property type="match status" value="1"/>
</dbReference>
<dbReference type="PROSITE" id="PS00301">
    <property type="entry name" value="G_TR_1"/>
    <property type="match status" value="1"/>
</dbReference>
<dbReference type="FunFam" id="3.30.70.870:FF:000003">
    <property type="entry name" value="GTP-binding protein TypA"/>
    <property type="match status" value="1"/>
</dbReference>
<dbReference type="EC" id="3.1.1.96" evidence="2 5"/>
<dbReference type="PRINTS" id="PR00315">
    <property type="entry name" value="ELONGATNFCT"/>
</dbReference>
<proteinExistence type="inferred from homology"/>
<dbReference type="SUPFAM" id="SSF69500">
    <property type="entry name" value="DTD-like"/>
    <property type="match status" value="1"/>
</dbReference>
<accession>A0A812RZC0</accession>
<evidence type="ECO:0000256" key="5">
    <source>
        <dbReference type="RuleBase" id="RU003470"/>
    </source>
</evidence>
<dbReference type="Gene3D" id="3.40.50.300">
    <property type="entry name" value="P-loop containing nucleotide triphosphate hydrolases"/>
    <property type="match status" value="1"/>
</dbReference>
<dbReference type="AlphaFoldDB" id="A0A812RZC0"/>
<comment type="catalytic activity">
    <reaction evidence="4">
        <text>a D-aminoacyl-tRNA + H2O = a tRNA + a D-alpha-amino acid + H(+)</text>
        <dbReference type="Rhea" id="RHEA:13953"/>
        <dbReference type="Rhea" id="RHEA-COMP:10123"/>
        <dbReference type="Rhea" id="RHEA-COMP:10124"/>
        <dbReference type="ChEBI" id="CHEBI:15377"/>
        <dbReference type="ChEBI" id="CHEBI:15378"/>
        <dbReference type="ChEBI" id="CHEBI:59871"/>
        <dbReference type="ChEBI" id="CHEBI:78442"/>
        <dbReference type="ChEBI" id="CHEBI:79333"/>
        <dbReference type="EC" id="3.1.1.96"/>
    </reaction>
</comment>
<comment type="catalytic activity">
    <reaction evidence="3">
        <text>glycyl-tRNA(Ala) + H2O = tRNA(Ala) + glycine + H(+)</text>
        <dbReference type="Rhea" id="RHEA:53744"/>
        <dbReference type="Rhea" id="RHEA-COMP:9657"/>
        <dbReference type="Rhea" id="RHEA-COMP:13640"/>
        <dbReference type="ChEBI" id="CHEBI:15377"/>
        <dbReference type="ChEBI" id="CHEBI:15378"/>
        <dbReference type="ChEBI" id="CHEBI:57305"/>
        <dbReference type="ChEBI" id="CHEBI:78442"/>
        <dbReference type="ChEBI" id="CHEBI:78522"/>
        <dbReference type="EC" id="3.1.1.96"/>
    </reaction>
</comment>
<dbReference type="NCBIfam" id="TIGR01394">
    <property type="entry name" value="TypA_BipA"/>
    <property type="match status" value="1"/>
</dbReference>
<dbReference type="InterPro" id="IPR035651">
    <property type="entry name" value="BipA_V"/>
</dbReference>
<dbReference type="InterPro" id="IPR047042">
    <property type="entry name" value="BipA_II"/>
</dbReference>
<organism evidence="7 8">
    <name type="scientific">Symbiodinium pilosum</name>
    <name type="common">Dinoflagellate</name>
    <dbReference type="NCBI Taxonomy" id="2952"/>
    <lineage>
        <taxon>Eukaryota</taxon>
        <taxon>Sar</taxon>
        <taxon>Alveolata</taxon>
        <taxon>Dinophyceae</taxon>
        <taxon>Suessiales</taxon>
        <taxon>Symbiodiniaceae</taxon>
        <taxon>Symbiodinium</taxon>
    </lineage>
</organism>